<dbReference type="STRING" id="349064.SAMN05660429_01402"/>
<dbReference type="RefSeq" id="WP_093328783.1">
    <property type="nucleotide sequence ID" value="NZ_AP027363.1"/>
</dbReference>
<dbReference type="InterPro" id="IPR036249">
    <property type="entry name" value="Thioredoxin-like_sf"/>
</dbReference>
<accession>A0A1I0D8U3</accession>
<gene>
    <name evidence="1" type="ORF">SAMN05660429_01402</name>
</gene>
<evidence type="ECO:0000313" key="2">
    <source>
        <dbReference type="Proteomes" id="UP000199308"/>
    </source>
</evidence>
<dbReference type="Pfam" id="PF05768">
    <property type="entry name" value="Glrx-like"/>
    <property type="match status" value="1"/>
</dbReference>
<sequence>MKKYQLYSSDGCHLCEQAHALISELISENTLNVIDIVESEQLVARFGVHIPVFENTETQELVYWPFDKSMIAKVL</sequence>
<organism evidence="1 2">
    <name type="scientific">Thalassotalea agarivorans</name>
    <name type="common">Thalassomonas agarivorans</name>
    <dbReference type="NCBI Taxonomy" id="349064"/>
    <lineage>
        <taxon>Bacteria</taxon>
        <taxon>Pseudomonadati</taxon>
        <taxon>Pseudomonadota</taxon>
        <taxon>Gammaproteobacteria</taxon>
        <taxon>Alteromonadales</taxon>
        <taxon>Colwelliaceae</taxon>
        <taxon>Thalassotalea</taxon>
    </lineage>
</organism>
<proteinExistence type="predicted"/>
<dbReference type="AlphaFoldDB" id="A0A1I0D8U3"/>
<name>A0A1I0D8U3_THASX</name>
<dbReference type="SUPFAM" id="SSF52833">
    <property type="entry name" value="Thioredoxin-like"/>
    <property type="match status" value="1"/>
</dbReference>
<dbReference type="EMBL" id="FOHK01000006">
    <property type="protein sequence ID" value="SET28067.1"/>
    <property type="molecule type" value="Genomic_DNA"/>
</dbReference>
<reference evidence="1 2" key="1">
    <citation type="submission" date="2016-10" db="EMBL/GenBank/DDBJ databases">
        <authorList>
            <person name="de Groot N.N."/>
        </authorList>
    </citation>
    <scope>NUCLEOTIDE SEQUENCE [LARGE SCALE GENOMIC DNA]</scope>
    <source>
        <strain evidence="1 2">DSM 19706</strain>
    </source>
</reference>
<protein>
    <submittedName>
        <fullName evidence="1">Glutaredoxin-like domain</fullName>
    </submittedName>
</protein>
<dbReference type="InterPro" id="IPR008554">
    <property type="entry name" value="Glutaredoxin-like"/>
</dbReference>
<dbReference type="OrthoDB" id="8537427at2"/>
<evidence type="ECO:0000313" key="1">
    <source>
        <dbReference type="EMBL" id="SET28067.1"/>
    </source>
</evidence>
<dbReference type="Gene3D" id="3.40.30.10">
    <property type="entry name" value="Glutaredoxin"/>
    <property type="match status" value="1"/>
</dbReference>
<dbReference type="Proteomes" id="UP000199308">
    <property type="component" value="Unassembled WGS sequence"/>
</dbReference>
<keyword evidence="2" id="KW-1185">Reference proteome</keyword>